<organism evidence="1 2">
    <name type="scientific">Arenibacter aquaticus</name>
    <dbReference type="NCBI Taxonomy" id="2489054"/>
    <lineage>
        <taxon>Bacteria</taxon>
        <taxon>Pseudomonadati</taxon>
        <taxon>Bacteroidota</taxon>
        <taxon>Flavobacteriia</taxon>
        <taxon>Flavobacteriales</taxon>
        <taxon>Flavobacteriaceae</taxon>
        <taxon>Arenibacter</taxon>
    </lineage>
</organism>
<proteinExistence type="predicted"/>
<evidence type="ECO:0000313" key="1">
    <source>
        <dbReference type="EMBL" id="RTE53567.1"/>
    </source>
</evidence>
<dbReference type="OrthoDB" id="111164at2"/>
<dbReference type="Gene3D" id="3.20.20.80">
    <property type="entry name" value="Glycosidases"/>
    <property type="match status" value="1"/>
</dbReference>
<dbReference type="Proteomes" id="UP000267585">
    <property type="component" value="Unassembled WGS sequence"/>
</dbReference>
<evidence type="ECO:0000313" key="2">
    <source>
        <dbReference type="Proteomes" id="UP000267585"/>
    </source>
</evidence>
<dbReference type="EMBL" id="RQPJ01000005">
    <property type="protein sequence ID" value="RTE53567.1"/>
    <property type="molecule type" value="Genomic_DNA"/>
</dbReference>
<keyword evidence="2" id="KW-1185">Reference proteome</keyword>
<protein>
    <submittedName>
        <fullName evidence="1">Uncharacterized protein</fullName>
    </submittedName>
</protein>
<comment type="caution">
    <text evidence="1">The sequence shown here is derived from an EMBL/GenBank/DDBJ whole genome shotgun (WGS) entry which is preliminary data.</text>
</comment>
<sequence>MLFLTSVLIYSCNKTEKVNLSFDGELLAKNVISLQGEIPEPSEKPEYSWYISTTKDGEWKELHGIWTNKIVLLTSYADHFLKCEISYKPPKGDLLKTVSVISSEPIVFNENTNTDWFQEAGFGVMVHYLKNAMVPDGGTEEWNKVVNSFNVENFASQVHEAGAGYVMFTLGQNSGYYCSPNTTFDKAVGVEPGNYVQKGICQRL</sequence>
<name>A0A3S0C767_9FLAO</name>
<dbReference type="RefSeq" id="WP_126162462.1">
    <property type="nucleotide sequence ID" value="NZ_RQPJ01000005.1"/>
</dbReference>
<accession>A0A3S0C767</accession>
<reference evidence="1 2" key="1">
    <citation type="submission" date="2018-11" db="EMBL/GenBank/DDBJ databases">
        <title>Arenibacter aquaticus sp.nov., a marine bacterium isolated from surface seawater in the South China Sea.</title>
        <authorList>
            <person name="Guo J."/>
            <person name="Sun J."/>
        </authorList>
    </citation>
    <scope>NUCLEOTIDE SEQUENCE [LARGE SCALE GENOMIC DNA]</scope>
    <source>
        <strain evidence="1 2">GUO666</strain>
    </source>
</reference>
<gene>
    <name evidence="1" type="ORF">EHW67_11205</name>
</gene>
<dbReference type="AlphaFoldDB" id="A0A3S0C767"/>